<organism evidence="1 2">
    <name type="scientific">Parnassius apollo</name>
    <name type="common">Apollo butterfly</name>
    <name type="synonym">Papilio apollo</name>
    <dbReference type="NCBI Taxonomy" id="110799"/>
    <lineage>
        <taxon>Eukaryota</taxon>
        <taxon>Metazoa</taxon>
        <taxon>Ecdysozoa</taxon>
        <taxon>Arthropoda</taxon>
        <taxon>Hexapoda</taxon>
        <taxon>Insecta</taxon>
        <taxon>Pterygota</taxon>
        <taxon>Neoptera</taxon>
        <taxon>Endopterygota</taxon>
        <taxon>Lepidoptera</taxon>
        <taxon>Glossata</taxon>
        <taxon>Ditrysia</taxon>
        <taxon>Papilionoidea</taxon>
        <taxon>Papilionidae</taxon>
        <taxon>Parnassiinae</taxon>
        <taxon>Parnassini</taxon>
        <taxon>Parnassius</taxon>
        <taxon>Parnassius</taxon>
    </lineage>
</organism>
<comment type="caution">
    <text evidence="1">The sequence shown here is derived from an EMBL/GenBank/DDBJ whole genome shotgun (WGS) entry which is preliminary data.</text>
</comment>
<sequence>MPSHKPLALRLQAELRWAANALDIYLIYTLIGRPDRVHSLEKRLEQVMARRAVVEEACTELFTSDAEQVVLDSCLADYEQFFSLTDDLIKSRAKYASEAREARLSGLPEPPRK</sequence>
<evidence type="ECO:0000313" key="1">
    <source>
        <dbReference type="EMBL" id="CAG5026986.1"/>
    </source>
</evidence>
<reference evidence="1" key="1">
    <citation type="submission" date="2021-04" db="EMBL/GenBank/DDBJ databases">
        <authorList>
            <person name="Tunstrom K."/>
        </authorList>
    </citation>
    <scope>NUCLEOTIDE SEQUENCE</scope>
</reference>
<proteinExistence type="predicted"/>
<dbReference type="EMBL" id="CAJQZP010001183">
    <property type="protein sequence ID" value="CAG5026986.1"/>
    <property type="molecule type" value="Genomic_DNA"/>
</dbReference>
<gene>
    <name evidence="1" type="ORF">PAPOLLO_LOCUS18732</name>
</gene>
<name>A0A8S3XJT8_PARAO</name>
<dbReference type="AlphaFoldDB" id="A0A8S3XJT8"/>
<protein>
    <submittedName>
        <fullName evidence="1">(apollo) hypothetical protein</fullName>
    </submittedName>
</protein>
<keyword evidence="2" id="KW-1185">Reference proteome</keyword>
<evidence type="ECO:0000313" key="2">
    <source>
        <dbReference type="Proteomes" id="UP000691718"/>
    </source>
</evidence>
<accession>A0A8S3XJT8</accession>
<dbReference type="OrthoDB" id="6938606at2759"/>
<dbReference type="Proteomes" id="UP000691718">
    <property type="component" value="Unassembled WGS sequence"/>
</dbReference>